<sequence>MDGVDLDVFSASGHKWRSSSMHVATNVPSELLLDSSLQSPSPSLGRRVHGVHIPPLNLRGSSRPTDPWDIGSHRSQPPASSGPRLSTTNGMGSQPVTPERRAGGGTNSSGGGGGDGRHRQSNGAWHMPAKDWRTMHGGGGGGDRRSSSTVATDGAGGGAAAAAALPPAALPPAAPAAAAAPAVYAPDGVEGDLTEEERVSRGAVAQKLGMSYTTRAYTEHLEAQGMRPPGVPSLERIPTPTEGVEAGAGGRGG</sequence>
<proteinExistence type="predicted"/>
<protein>
    <submittedName>
        <fullName evidence="2">Uncharacterized protein</fullName>
    </submittedName>
</protein>
<keyword evidence="3" id="KW-1185">Reference proteome</keyword>
<organism evidence="2 3">
    <name type="scientific">Pleodorina starrii</name>
    <dbReference type="NCBI Taxonomy" id="330485"/>
    <lineage>
        <taxon>Eukaryota</taxon>
        <taxon>Viridiplantae</taxon>
        <taxon>Chlorophyta</taxon>
        <taxon>core chlorophytes</taxon>
        <taxon>Chlorophyceae</taxon>
        <taxon>CS clade</taxon>
        <taxon>Chlamydomonadales</taxon>
        <taxon>Volvocaceae</taxon>
        <taxon>Pleodorina</taxon>
    </lineage>
</organism>
<evidence type="ECO:0000313" key="3">
    <source>
        <dbReference type="Proteomes" id="UP001165080"/>
    </source>
</evidence>
<dbReference type="EMBL" id="BRXU01000016">
    <property type="protein sequence ID" value="GLC56521.1"/>
    <property type="molecule type" value="Genomic_DNA"/>
</dbReference>
<feature type="compositionally biased region" description="Gly residues" evidence="1">
    <location>
        <begin position="103"/>
        <end position="114"/>
    </location>
</feature>
<dbReference type="Proteomes" id="UP001165080">
    <property type="component" value="Unassembled WGS sequence"/>
</dbReference>
<feature type="region of interest" description="Disordered" evidence="1">
    <location>
        <begin position="221"/>
        <end position="253"/>
    </location>
</feature>
<evidence type="ECO:0000313" key="2">
    <source>
        <dbReference type="EMBL" id="GLC56521.1"/>
    </source>
</evidence>
<comment type="caution">
    <text evidence="2">The sequence shown here is derived from an EMBL/GenBank/DDBJ whole genome shotgun (WGS) entry which is preliminary data.</text>
</comment>
<dbReference type="AlphaFoldDB" id="A0A9W6F5L2"/>
<evidence type="ECO:0000256" key="1">
    <source>
        <dbReference type="SAM" id="MobiDB-lite"/>
    </source>
</evidence>
<reference evidence="2 3" key="1">
    <citation type="journal article" date="2023" name="Commun. Biol.">
        <title>Reorganization of the ancestral sex-determining regions during the evolution of trioecy in Pleodorina starrii.</title>
        <authorList>
            <person name="Takahashi K."/>
            <person name="Suzuki S."/>
            <person name="Kawai-Toyooka H."/>
            <person name="Yamamoto K."/>
            <person name="Hamaji T."/>
            <person name="Ootsuki R."/>
            <person name="Yamaguchi H."/>
            <person name="Kawachi M."/>
            <person name="Higashiyama T."/>
            <person name="Nozaki H."/>
        </authorList>
    </citation>
    <scope>NUCLEOTIDE SEQUENCE [LARGE SCALE GENOMIC DNA]</scope>
    <source>
        <strain evidence="2 3">NIES-4479</strain>
    </source>
</reference>
<name>A0A9W6F5L2_9CHLO</name>
<accession>A0A9W6F5L2</accession>
<gene>
    <name evidence="2" type="primary">PLESTB001677</name>
    <name evidence="2" type="ORF">PLESTB_001116300</name>
</gene>
<feature type="region of interest" description="Disordered" evidence="1">
    <location>
        <begin position="38"/>
        <end position="159"/>
    </location>
</feature>
<feature type="compositionally biased region" description="Polar residues" evidence="1">
    <location>
        <begin position="73"/>
        <end position="96"/>
    </location>
</feature>